<keyword evidence="3" id="KW-1185">Reference proteome</keyword>
<dbReference type="AlphaFoldDB" id="A0A9P3LSC6"/>
<proteinExistence type="predicted"/>
<accession>A0A9P3LSC6</accession>
<dbReference type="Proteomes" id="UP000827284">
    <property type="component" value="Unassembled WGS sequence"/>
</dbReference>
<dbReference type="Gene3D" id="3.40.50.720">
    <property type="entry name" value="NAD(P)-binding Rossmann-like Domain"/>
    <property type="match status" value="1"/>
</dbReference>
<gene>
    <name evidence="2" type="ORF">EMPS_01189</name>
</gene>
<dbReference type="SUPFAM" id="SSF51735">
    <property type="entry name" value="NAD(P)-binding Rossmann-fold domains"/>
    <property type="match status" value="1"/>
</dbReference>
<dbReference type="PANTHER" id="PTHR33303">
    <property type="entry name" value="CYTOPLASMIC PROTEIN-RELATED"/>
    <property type="match status" value="1"/>
</dbReference>
<dbReference type="InterPro" id="IPR036291">
    <property type="entry name" value="NAD(P)-bd_dom_sf"/>
</dbReference>
<evidence type="ECO:0000313" key="3">
    <source>
        <dbReference type="Proteomes" id="UP000827284"/>
    </source>
</evidence>
<dbReference type="OrthoDB" id="5138418at2759"/>
<dbReference type="EMBL" id="BQFW01000002">
    <property type="protein sequence ID" value="GJJ68843.1"/>
    <property type="molecule type" value="Genomic_DNA"/>
</dbReference>
<name>A0A9P3LSC6_9FUNG</name>
<dbReference type="InterPro" id="IPR003781">
    <property type="entry name" value="CoA-bd"/>
</dbReference>
<reference evidence="2" key="1">
    <citation type="submission" date="2021-11" db="EMBL/GenBank/DDBJ databases">
        <authorList>
            <person name="Herlambang A."/>
            <person name="Guo Y."/>
            <person name="Takashima Y."/>
            <person name="Nishizawa T."/>
        </authorList>
    </citation>
    <scope>NUCLEOTIDE SEQUENCE</scope>
    <source>
        <strain evidence="2">E1425</strain>
    </source>
</reference>
<evidence type="ECO:0000259" key="1">
    <source>
        <dbReference type="SMART" id="SM00881"/>
    </source>
</evidence>
<protein>
    <recommendedName>
        <fullName evidence="1">CoA-binding domain-containing protein</fullName>
    </recommendedName>
</protein>
<comment type="caution">
    <text evidence="2">The sequence shown here is derived from an EMBL/GenBank/DDBJ whole genome shotgun (WGS) entry which is preliminary data.</text>
</comment>
<dbReference type="SMART" id="SM00881">
    <property type="entry name" value="CoA_binding"/>
    <property type="match status" value="1"/>
</dbReference>
<reference evidence="2" key="2">
    <citation type="journal article" date="2022" name="Microbiol. Resour. Announc.">
        <title>Whole-Genome Sequence of Entomortierella parvispora E1425, a Mucoromycotan Fungus Associated with Burkholderiaceae-Related Endosymbiotic Bacteria.</title>
        <authorList>
            <person name="Herlambang A."/>
            <person name="Guo Y."/>
            <person name="Takashima Y."/>
            <person name="Narisawa K."/>
            <person name="Ohta H."/>
            <person name="Nishizawa T."/>
        </authorList>
    </citation>
    <scope>NUCLEOTIDE SEQUENCE</scope>
    <source>
        <strain evidence="2">E1425</strain>
    </source>
</reference>
<dbReference type="PANTHER" id="PTHR33303:SF2">
    <property type="entry name" value="COA-BINDING DOMAIN-CONTAINING PROTEIN"/>
    <property type="match status" value="1"/>
</dbReference>
<feature type="domain" description="CoA-binding" evidence="1">
    <location>
        <begin position="12"/>
        <end position="107"/>
    </location>
</feature>
<evidence type="ECO:0000313" key="2">
    <source>
        <dbReference type="EMBL" id="GJJ68843.1"/>
    </source>
</evidence>
<organism evidence="2 3">
    <name type="scientific">Entomortierella parvispora</name>
    <dbReference type="NCBI Taxonomy" id="205924"/>
    <lineage>
        <taxon>Eukaryota</taxon>
        <taxon>Fungi</taxon>
        <taxon>Fungi incertae sedis</taxon>
        <taxon>Mucoromycota</taxon>
        <taxon>Mortierellomycotina</taxon>
        <taxon>Mortierellomycetes</taxon>
        <taxon>Mortierellales</taxon>
        <taxon>Mortierellaceae</taxon>
        <taxon>Entomortierella</taxon>
    </lineage>
</organism>
<sequence>MASQQTLVQEWFTSPTQKFAVVGASSNRTKFGNKVLRWYIENGYTAVPVNPKEPTIESLSCVQNLSSLPGNASEYNVSIITPPSITKSVLEEAHKNGIRRVWLQPQVDSPEALAYAKEVGLEIIASGPCVLVDGIPNRKAKL</sequence>
<dbReference type="Pfam" id="PF13380">
    <property type="entry name" value="CoA_binding_2"/>
    <property type="match status" value="1"/>
</dbReference>